<evidence type="ECO:0000256" key="4">
    <source>
        <dbReference type="ARBA" id="ARBA00022989"/>
    </source>
</evidence>
<keyword evidence="2" id="KW-1003">Cell membrane</keyword>
<feature type="transmembrane region" description="Helical" evidence="6">
    <location>
        <begin position="124"/>
        <end position="142"/>
    </location>
</feature>
<evidence type="ECO:0000259" key="7">
    <source>
        <dbReference type="Pfam" id="PF11728"/>
    </source>
</evidence>
<keyword evidence="3 6" id="KW-0812">Transmembrane</keyword>
<dbReference type="InterPro" id="IPR010343">
    <property type="entry name" value="ArAE_1"/>
</dbReference>
<dbReference type="PANTHER" id="PTHR40064">
    <property type="entry name" value="MEMBRANE PROTEIN-RELATED"/>
    <property type="match status" value="1"/>
</dbReference>
<dbReference type="InterPro" id="IPR052984">
    <property type="entry name" value="UPF0421"/>
</dbReference>
<evidence type="ECO:0000256" key="6">
    <source>
        <dbReference type="SAM" id="Phobius"/>
    </source>
</evidence>
<dbReference type="InterPro" id="IPR038323">
    <property type="entry name" value="ArAE_1_C_sf"/>
</dbReference>
<dbReference type="Gene3D" id="1.20.120.940">
    <property type="entry name" value="Putative aromatic acid exporter, C-terminal domain"/>
    <property type="match status" value="1"/>
</dbReference>
<evidence type="ECO:0000256" key="2">
    <source>
        <dbReference type="ARBA" id="ARBA00022475"/>
    </source>
</evidence>
<comment type="caution">
    <text evidence="8">The sequence shown here is derived from an EMBL/GenBank/DDBJ whole genome shotgun (WGS) entry which is preliminary data.</text>
</comment>
<accession>A0ABS6JZR8</accession>
<dbReference type="RefSeq" id="WP_088074966.1">
    <property type="nucleotide sequence ID" value="NZ_JAHQCR010000088.1"/>
</dbReference>
<gene>
    <name evidence="8" type="ORF">KS407_21920</name>
</gene>
<evidence type="ECO:0000256" key="3">
    <source>
        <dbReference type="ARBA" id="ARBA00022692"/>
    </source>
</evidence>
<keyword evidence="5 6" id="KW-0472">Membrane</keyword>
<evidence type="ECO:0000256" key="5">
    <source>
        <dbReference type="ARBA" id="ARBA00023136"/>
    </source>
</evidence>
<dbReference type="InterPro" id="IPR021062">
    <property type="entry name" value="ArAE_1_C"/>
</dbReference>
<sequence length="322" mass="37305">MFRIGYRTMKTALGAALAIMIAQAFQLEFFASAGIIAILCIQKTRRKSLQLSWTRFLACMIGLLYAALLFEFIAYHPLTVGLLLLLFIPTTLLLKIQEGIVTSSVIILHVYTVGYVSVELIFNEVLLLTIGIGCALLMNVYMPSVETTLRKLQLEIERNYRIIFHEFAEYIKNGESNWSGKEITDTASLLQKAQTIALQNIENHIMRYDDQYYHYFKMREKQLEIIERMMPLLTTIEIQLKQGEMIGSFMEELSQGVNTGNTSSKYLEKLEELKEAFRSMALPKSREEFEARSALMHLVYEMHEYLLIKQQFKPIRNYSVFR</sequence>
<keyword evidence="4 6" id="KW-1133">Transmembrane helix</keyword>
<dbReference type="Pfam" id="PF06081">
    <property type="entry name" value="ArAE_1"/>
    <property type="match status" value="1"/>
</dbReference>
<feature type="domain" description="Putative aromatic acid exporter C-terminal" evidence="7">
    <location>
        <begin position="147"/>
        <end position="310"/>
    </location>
</feature>
<evidence type="ECO:0000256" key="1">
    <source>
        <dbReference type="ARBA" id="ARBA00004651"/>
    </source>
</evidence>
<dbReference type="Pfam" id="PF11728">
    <property type="entry name" value="ArAE_1_C"/>
    <property type="match status" value="1"/>
</dbReference>
<comment type="subcellular location">
    <subcellularLocation>
        <location evidence="1">Cell membrane</location>
        <topology evidence="1">Multi-pass membrane protein</topology>
    </subcellularLocation>
</comment>
<organism evidence="8 9">
    <name type="scientific">Evansella alkalicola</name>
    <dbReference type="NCBI Taxonomy" id="745819"/>
    <lineage>
        <taxon>Bacteria</taxon>
        <taxon>Bacillati</taxon>
        <taxon>Bacillota</taxon>
        <taxon>Bacilli</taxon>
        <taxon>Bacillales</taxon>
        <taxon>Bacillaceae</taxon>
        <taxon>Evansella</taxon>
    </lineage>
</organism>
<name>A0ABS6JZR8_9BACI</name>
<keyword evidence="9" id="KW-1185">Reference proteome</keyword>
<evidence type="ECO:0000313" key="8">
    <source>
        <dbReference type="EMBL" id="MBU9724086.1"/>
    </source>
</evidence>
<evidence type="ECO:0000313" key="9">
    <source>
        <dbReference type="Proteomes" id="UP000790580"/>
    </source>
</evidence>
<dbReference type="EMBL" id="JAHQCR010000088">
    <property type="protein sequence ID" value="MBU9724086.1"/>
    <property type="molecule type" value="Genomic_DNA"/>
</dbReference>
<dbReference type="PANTHER" id="PTHR40064:SF1">
    <property type="entry name" value="MEMBRANE PROTEIN"/>
    <property type="match status" value="1"/>
</dbReference>
<reference evidence="8 9" key="1">
    <citation type="submission" date="2021-06" db="EMBL/GenBank/DDBJ databases">
        <title>Bacillus sp. RD4P76, an endophyte from a halophyte.</title>
        <authorList>
            <person name="Sun J.-Q."/>
        </authorList>
    </citation>
    <scope>NUCLEOTIDE SEQUENCE [LARGE SCALE GENOMIC DNA]</scope>
    <source>
        <strain evidence="8 9">JCM 17098</strain>
    </source>
</reference>
<feature type="transmembrane region" description="Helical" evidence="6">
    <location>
        <begin position="12"/>
        <end position="41"/>
    </location>
</feature>
<dbReference type="Proteomes" id="UP000790580">
    <property type="component" value="Unassembled WGS sequence"/>
</dbReference>
<protein>
    <submittedName>
        <fullName evidence="8">Aromatic acid exporter family protein</fullName>
    </submittedName>
</protein>
<proteinExistence type="predicted"/>
<feature type="transmembrane region" description="Helical" evidence="6">
    <location>
        <begin position="53"/>
        <end position="70"/>
    </location>
</feature>